<evidence type="ECO:0000256" key="18">
    <source>
        <dbReference type="ARBA" id="ARBA00048969"/>
    </source>
</evidence>
<keyword evidence="14" id="KW-0460">Magnesium</keyword>
<comment type="subunit">
    <text evidence="19">Homohexamer. Interacts with ADPRT/PARP1.</text>
</comment>
<dbReference type="AlphaFoldDB" id="A0A1S3IZG4"/>
<evidence type="ECO:0000256" key="17">
    <source>
        <dbReference type="ARBA" id="ARBA00048514"/>
    </source>
</evidence>
<dbReference type="STRING" id="7574.A0A1S3IZG4"/>
<evidence type="ECO:0000256" key="13">
    <source>
        <dbReference type="ARBA" id="ARBA00022840"/>
    </source>
</evidence>
<evidence type="ECO:0000256" key="1">
    <source>
        <dbReference type="ARBA" id="ARBA00001946"/>
    </source>
</evidence>
<dbReference type="EC" id="2.7.7.18" evidence="20"/>
<reference evidence="23" key="1">
    <citation type="submission" date="2025-08" db="UniProtKB">
        <authorList>
            <consortium name="RefSeq"/>
        </authorList>
    </citation>
    <scope>IDENTIFICATION</scope>
    <source>
        <tissue evidence="23">Gonads</tissue>
    </source>
</reference>
<dbReference type="UniPathway" id="UPA00253">
    <property type="reaction ID" value="UER00332"/>
</dbReference>
<dbReference type="GO" id="GO:0004515">
    <property type="term" value="F:nicotinate-nucleotide adenylyltransferase activity"/>
    <property type="evidence" value="ECO:0007669"/>
    <property type="project" value="UniProtKB-EC"/>
</dbReference>
<dbReference type="GO" id="GO:0000309">
    <property type="term" value="F:nicotinamide-nucleotide adenylyltransferase activity"/>
    <property type="evidence" value="ECO:0007669"/>
    <property type="project" value="UniProtKB-EC"/>
</dbReference>
<comment type="subcellular location">
    <subcellularLocation>
        <location evidence="3">Nucleus</location>
    </subcellularLocation>
</comment>
<keyword evidence="7" id="KW-0597">Phosphoprotein</keyword>
<dbReference type="FunCoup" id="A0A1S3IZG4">
    <property type="interactions" value="855"/>
</dbReference>
<keyword evidence="11 20" id="KW-0547">Nucleotide-binding</keyword>
<evidence type="ECO:0000256" key="10">
    <source>
        <dbReference type="ARBA" id="ARBA00022695"/>
    </source>
</evidence>
<evidence type="ECO:0000256" key="2">
    <source>
        <dbReference type="ARBA" id="ARBA00001947"/>
    </source>
</evidence>
<dbReference type="InterPro" id="IPR045094">
    <property type="entry name" value="NMNAT_euk"/>
</dbReference>
<dbReference type="InterPro" id="IPR051182">
    <property type="entry name" value="Euk_NMN_adenylyltrnsfrase"/>
</dbReference>
<feature type="domain" description="Cytidyltransferase-like" evidence="21">
    <location>
        <begin position="76"/>
        <end position="296"/>
    </location>
</feature>
<dbReference type="GO" id="GO:0009435">
    <property type="term" value="P:NAD+ biosynthetic process"/>
    <property type="evidence" value="ECO:0007669"/>
    <property type="project" value="UniProtKB-UniPathway"/>
</dbReference>
<dbReference type="GeneID" id="106168766"/>
<dbReference type="PANTHER" id="PTHR12039:SF0">
    <property type="entry name" value="NICOTINAMIDE-NUCLEOTIDE ADENYLYLTRANSFERASE"/>
    <property type="match status" value="1"/>
</dbReference>
<comment type="cofactor">
    <cofactor evidence="2">
        <name>Zn(2+)</name>
        <dbReference type="ChEBI" id="CHEBI:29105"/>
    </cofactor>
</comment>
<organism evidence="22 23">
    <name type="scientific">Lingula anatina</name>
    <name type="common">Brachiopod</name>
    <name type="synonym">Lingula unguis</name>
    <dbReference type="NCBI Taxonomy" id="7574"/>
    <lineage>
        <taxon>Eukaryota</taxon>
        <taxon>Metazoa</taxon>
        <taxon>Spiralia</taxon>
        <taxon>Lophotrochozoa</taxon>
        <taxon>Brachiopoda</taxon>
        <taxon>Linguliformea</taxon>
        <taxon>Lingulata</taxon>
        <taxon>Lingulida</taxon>
        <taxon>Linguloidea</taxon>
        <taxon>Lingulidae</taxon>
        <taxon>Lingula</taxon>
    </lineage>
</organism>
<comment type="pathway">
    <text evidence="5">Cofactor biosynthesis; NAD(+) biosynthesis; deamido-NAD(+) from nicotinate D-ribonucleotide: step 1/1.</text>
</comment>
<comment type="catalytic activity">
    <reaction evidence="18">
        <text>beta-nicotinamide D-ribonucleotide + ATP + H(+) = diphosphate + NAD(+)</text>
        <dbReference type="Rhea" id="RHEA:21360"/>
        <dbReference type="ChEBI" id="CHEBI:14649"/>
        <dbReference type="ChEBI" id="CHEBI:15378"/>
        <dbReference type="ChEBI" id="CHEBI:30616"/>
        <dbReference type="ChEBI" id="CHEBI:33019"/>
        <dbReference type="ChEBI" id="CHEBI:57540"/>
        <dbReference type="EC" id="2.7.7.1"/>
    </reaction>
    <physiologicalReaction direction="left-to-right" evidence="18">
        <dbReference type="Rhea" id="RHEA:21361"/>
    </physiologicalReaction>
    <physiologicalReaction direction="right-to-left" evidence="18">
        <dbReference type="Rhea" id="RHEA:21362"/>
    </physiologicalReaction>
</comment>
<dbReference type="Proteomes" id="UP000085678">
    <property type="component" value="Unplaced"/>
</dbReference>
<evidence type="ECO:0000256" key="9">
    <source>
        <dbReference type="ARBA" id="ARBA00022679"/>
    </source>
</evidence>
<protein>
    <recommendedName>
        <fullName evidence="20">Nicotinamide-nucleotide adenylyltransferase</fullName>
        <ecNumber evidence="20">2.7.7.1</ecNumber>
        <ecNumber evidence="20">2.7.7.18</ecNumber>
    </recommendedName>
</protein>
<evidence type="ECO:0000256" key="16">
    <source>
        <dbReference type="ARBA" id="ARBA00023242"/>
    </source>
</evidence>
<dbReference type="GO" id="GO:0005634">
    <property type="term" value="C:nucleus"/>
    <property type="evidence" value="ECO:0007669"/>
    <property type="project" value="UniProtKB-SubCell"/>
</dbReference>
<evidence type="ECO:0000256" key="14">
    <source>
        <dbReference type="ARBA" id="ARBA00022842"/>
    </source>
</evidence>
<dbReference type="InterPro" id="IPR014729">
    <property type="entry name" value="Rossmann-like_a/b/a_fold"/>
</dbReference>
<evidence type="ECO:0000256" key="12">
    <source>
        <dbReference type="ARBA" id="ARBA00022833"/>
    </source>
</evidence>
<dbReference type="EC" id="2.7.7.1" evidence="20"/>
<evidence type="ECO:0000313" key="23">
    <source>
        <dbReference type="RefSeq" id="XP_013403391.1"/>
    </source>
</evidence>
<dbReference type="InterPro" id="IPR005248">
    <property type="entry name" value="NadD/NMNAT"/>
</dbReference>
<keyword evidence="15 20" id="KW-0520">NAD</keyword>
<keyword evidence="22" id="KW-1185">Reference proteome</keyword>
<dbReference type="Gene3D" id="3.40.50.620">
    <property type="entry name" value="HUPs"/>
    <property type="match status" value="1"/>
</dbReference>
<comment type="similarity">
    <text evidence="6 20">Belongs to the eukaryotic NMN adenylyltransferase family.</text>
</comment>
<evidence type="ECO:0000256" key="4">
    <source>
        <dbReference type="ARBA" id="ARBA00004658"/>
    </source>
</evidence>
<dbReference type="RefSeq" id="XP_013403391.1">
    <property type="nucleotide sequence ID" value="XM_013547937.1"/>
</dbReference>
<dbReference type="CDD" id="cd09286">
    <property type="entry name" value="NMNAT_Eukarya"/>
    <property type="match status" value="1"/>
</dbReference>
<comment type="cofactor">
    <cofactor evidence="1">
        <name>Mg(2+)</name>
        <dbReference type="ChEBI" id="CHEBI:18420"/>
    </cofactor>
</comment>
<name>A0A1S3IZG4_LINAN</name>
<evidence type="ECO:0000256" key="19">
    <source>
        <dbReference type="ARBA" id="ARBA00064648"/>
    </source>
</evidence>
<keyword evidence="10 20" id="KW-0548">Nucleotidyltransferase</keyword>
<evidence type="ECO:0000256" key="7">
    <source>
        <dbReference type="ARBA" id="ARBA00022553"/>
    </source>
</evidence>
<evidence type="ECO:0000313" key="22">
    <source>
        <dbReference type="Proteomes" id="UP000085678"/>
    </source>
</evidence>
<evidence type="ECO:0000256" key="15">
    <source>
        <dbReference type="ARBA" id="ARBA00023027"/>
    </source>
</evidence>
<proteinExistence type="inferred from homology"/>
<keyword evidence="12" id="KW-0862">Zinc</keyword>
<sequence>MADQADLDISMIITSSLDVRVGGVKEDTMTENGPINGDFEELADCCTLITIDDESHDTPDENYELKMATKTRVVLLACGSFNPITNMHLRMFEIAKDSLHKTGRFEVIEGIVSPVSDGYKKKDLEPAKHRCEMVRRSLKTSSWIRLDTWESDQDTWTETARILAHHKAQQDSIYNANELRPTRNSELPAKKKRKTNAGTTHVSCNMLHNQADGQGPVQVKLLCGGDLLESFAVPGLWKPADIEDIVRNYGLVCITREGSNPSRFIYENDVLSKFQYNIHIVTEWITNDISATKIRRALRRQESVKYLVQDAVIDYIMKNSLYGVEVADK</sequence>
<keyword evidence="9 20" id="KW-0808">Transferase</keyword>
<dbReference type="InParanoid" id="A0A1S3IZG4"/>
<evidence type="ECO:0000256" key="3">
    <source>
        <dbReference type="ARBA" id="ARBA00004123"/>
    </source>
</evidence>
<dbReference type="GO" id="GO:0005524">
    <property type="term" value="F:ATP binding"/>
    <property type="evidence" value="ECO:0007669"/>
    <property type="project" value="UniProtKB-KW"/>
</dbReference>
<dbReference type="FunFam" id="3.40.50.620:FF:000101">
    <property type="entry name" value="Nicotinamide-nucleotide adenylyltransferase"/>
    <property type="match status" value="1"/>
</dbReference>
<keyword evidence="13 20" id="KW-0067">ATP-binding</keyword>
<evidence type="ECO:0000256" key="20">
    <source>
        <dbReference type="RuleBase" id="RU362021"/>
    </source>
</evidence>
<comment type="catalytic activity">
    <reaction evidence="17">
        <text>nicotinate beta-D-ribonucleotide + ATP + H(+) = deamido-NAD(+) + diphosphate</text>
        <dbReference type="Rhea" id="RHEA:22860"/>
        <dbReference type="ChEBI" id="CHEBI:15378"/>
        <dbReference type="ChEBI" id="CHEBI:30616"/>
        <dbReference type="ChEBI" id="CHEBI:33019"/>
        <dbReference type="ChEBI" id="CHEBI:57502"/>
        <dbReference type="ChEBI" id="CHEBI:58437"/>
        <dbReference type="EC" id="2.7.7.18"/>
    </reaction>
    <physiologicalReaction direction="left-to-right" evidence="17">
        <dbReference type="Rhea" id="RHEA:22861"/>
    </physiologicalReaction>
    <physiologicalReaction direction="right-to-left" evidence="17">
        <dbReference type="Rhea" id="RHEA:22862"/>
    </physiologicalReaction>
</comment>
<dbReference type="NCBIfam" id="TIGR00482">
    <property type="entry name" value="nicotinate (nicotinamide) nucleotide adenylyltransferase"/>
    <property type="match status" value="1"/>
</dbReference>
<evidence type="ECO:0000256" key="6">
    <source>
        <dbReference type="ARBA" id="ARBA00007064"/>
    </source>
</evidence>
<dbReference type="KEGG" id="lak:106168766"/>
<evidence type="ECO:0000256" key="11">
    <source>
        <dbReference type="ARBA" id="ARBA00022741"/>
    </source>
</evidence>
<accession>A0A1S3IZG4</accession>
<gene>
    <name evidence="23" type="primary">LOC106168766</name>
</gene>
<keyword evidence="16" id="KW-0539">Nucleus</keyword>
<evidence type="ECO:0000259" key="21">
    <source>
        <dbReference type="Pfam" id="PF01467"/>
    </source>
</evidence>
<dbReference type="SUPFAM" id="SSF52374">
    <property type="entry name" value="Nucleotidylyl transferase"/>
    <property type="match status" value="1"/>
</dbReference>
<comment type="pathway">
    <text evidence="4 20">Cofactor biosynthesis; NAD(+) biosynthesis; NAD(+) from nicotinamide D-ribonucleotide: step 1/1.</text>
</comment>
<dbReference type="Pfam" id="PF01467">
    <property type="entry name" value="CTP_transf_like"/>
    <property type="match status" value="1"/>
</dbReference>
<dbReference type="OrthoDB" id="422187at2759"/>
<evidence type="ECO:0000256" key="8">
    <source>
        <dbReference type="ARBA" id="ARBA00022642"/>
    </source>
</evidence>
<keyword evidence="8 20" id="KW-0662">Pyridine nucleotide biosynthesis</keyword>
<dbReference type="InterPro" id="IPR004821">
    <property type="entry name" value="Cyt_trans-like"/>
</dbReference>
<dbReference type="PANTHER" id="PTHR12039">
    <property type="entry name" value="NICOTINAMIDE MONONUCLEOTIDE ADENYLYLTRANSFERASE"/>
    <property type="match status" value="1"/>
</dbReference>
<evidence type="ECO:0000256" key="5">
    <source>
        <dbReference type="ARBA" id="ARBA00005019"/>
    </source>
</evidence>